<name>A0A9Q3BSV7_9BASI</name>
<comment type="caution">
    <text evidence="2">The sequence shown here is derived from an EMBL/GenBank/DDBJ whole genome shotgun (WGS) entry which is preliminary data.</text>
</comment>
<organism evidence="2 3">
    <name type="scientific">Austropuccinia psidii MF-1</name>
    <dbReference type="NCBI Taxonomy" id="1389203"/>
    <lineage>
        <taxon>Eukaryota</taxon>
        <taxon>Fungi</taxon>
        <taxon>Dikarya</taxon>
        <taxon>Basidiomycota</taxon>
        <taxon>Pucciniomycotina</taxon>
        <taxon>Pucciniomycetes</taxon>
        <taxon>Pucciniales</taxon>
        <taxon>Sphaerophragmiaceae</taxon>
        <taxon>Austropuccinia</taxon>
    </lineage>
</organism>
<keyword evidence="3" id="KW-1185">Reference proteome</keyword>
<feature type="region of interest" description="Disordered" evidence="1">
    <location>
        <begin position="22"/>
        <end position="57"/>
    </location>
</feature>
<dbReference type="EMBL" id="AVOT02002412">
    <property type="protein sequence ID" value="MBW0470256.1"/>
    <property type="molecule type" value="Genomic_DNA"/>
</dbReference>
<feature type="region of interest" description="Disordered" evidence="1">
    <location>
        <begin position="73"/>
        <end position="114"/>
    </location>
</feature>
<reference evidence="2" key="1">
    <citation type="submission" date="2021-03" db="EMBL/GenBank/DDBJ databases">
        <title>Draft genome sequence of rust myrtle Austropuccinia psidii MF-1, a brazilian biotype.</title>
        <authorList>
            <person name="Quecine M.C."/>
            <person name="Pachon D.M.R."/>
            <person name="Bonatelli M.L."/>
            <person name="Correr F.H."/>
            <person name="Franceschini L.M."/>
            <person name="Leite T.F."/>
            <person name="Margarido G.R.A."/>
            <person name="Almeida C.A."/>
            <person name="Ferrarezi J.A."/>
            <person name="Labate C.A."/>
        </authorList>
    </citation>
    <scope>NUCLEOTIDE SEQUENCE</scope>
    <source>
        <strain evidence="2">MF-1</strain>
    </source>
</reference>
<evidence type="ECO:0000313" key="3">
    <source>
        <dbReference type="Proteomes" id="UP000765509"/>
    </source>
</evidence>
<dbReference type="Proteomes" id="UP000765509">
    <property type="component" value="Unassembled WGS sequence"/>
</dbReference>
<accession>A0A9Q3BSV7</accession>
<evidence type="ECO:0000313" key="2">
    <source>
        <dbReference type="EMBL" id="MBW0470256.1"/>
    </source>
</evidence>
<dbReference type="AlphaFoldDB" id="A0A9Q3BSV7"/>
<feature type="compositionally biased region" description="Polar residues" evidence="1">
    <location>
        <begin position="22"/>
        <end position="35"/>
    </location>
</feature>
<gene>
    <name evidence="2" type="ORF">O181_009971</name>
</gene>
<protein>
    <submittedName>
        <fullName evidence="2">Uncharacterized protein</fullName>
    </submittedName>
</protein>
<feature type="compositionally biased region" description="Polar residues" evidence="1">
    <location>
        <begin position="45"/>
        <end position="57"/>
    </location>
</feature>
<sequence>MVILRPVDKYLKSNIADAVTSSIPLNSQPTQTTLANDPPPLKHTNLPNPQSPITNTSVSLPYYQESEGKIYSTKHVKQHKPDNGTPTEVPFTGDEITKRIYPPPILFPKEKAPQ</sequence>
<evidence type="ECO:0000256" key="1">
    <source>
        <dbReference type="SAM" id="MobiDB-lite"/>
    </source>
</evidence>
<proteinExistence type="predicted"/>